<keyword evidence="2" id="KW-1133">Transmembrane helix</keyword>
<reference evidence="3" key="1">
    <citation type="journal article" date="2020" name="Nat. Commun.">
        <title>Large-scale genome sequencing of mycorrhizal fungi provides insights into the early evolution of symbiotic traits.</title>
        <authorList>
            <person name="Miyauchi S."/>
            <person name="Kiss E."/>
            <person name="Kuo A."/>
            <person name="Drula E."/>
            <person name="Kohler A."/>
            <person name="Sanchez-Garcia M."/>
            <person name="Morin E."/>
            <person name="Andreopoulos B."/>
            <person name="Barry K.W."/>
            <person name="Bonito G."/>
            <person name="Buee M."/>
            <person name="Carver A."/>
            <person name="Chen C."/>
            <person name="Cichocki N."/>
            <person name="Clum A."/>
            <person name="Culley D."/>
            <person name="Crous P.W."/>
            <person name="Fauchery L."/>
            <person name="Girlanda M."/>
            <person name="Hayes R.D."/>
            <person name="Keri Z."/>
            <person name="LaButti K."/>
            <person name="Lipzen A."/>
            <person name="Lombard V."/>
            <person name="Magnuson J."/>
            <person name="Maillard F."/>
            <person name="Murat C."/>
            <person name="Nolan M."/>
            <person name="Ohm R.A."/>
            <person name="Pangilinan J."/>
            <person name="Pereira M.F."/>
            <person name="Perotto S."/>
            <person name="Peter M."/>
            <person name="Pfister S."/>
            <person name="Riley R."/>
            <person name="Sitrit Y."/>
            <person name="Stielow J.B."/>
            <person name="Szollosi G."/>
            <person name="Zifcakova L."/>
            <person name="Stursova M."/>
            <person name="Spatafora J.W."/>
            <person name="Tedersoo L."/>
            <person name="Vaario L.M."/>
            <person name="Yamada A."/>
            <person name="Yan M."/>
            <person name="Wang P."/>
            <person name="Xu J."/>
            <person name="Bruns T."/>
            <person name="Baldrian P."/>
            <person name="Vilgalys R."/>
            <person name="Dunand C."/>
            <person name="Henrissat B."/>
            <person name="Grigoriev I.V."/>
            <person name="Hibbett D."/>
            <person name="Nagy L.G."/>
            <person name="Martin F.M."/>
        </authorList>
    </citation>
    <scope>NUCLEOTIDE SEQUENCE</scope>
    <source>
        <strain evidence="3">UH-Tt-Lm1</strain>
    </source>
</reference>
<feature type="transmembrane region" description="Helical" evidence="2">
    <location>
        <begin position="122"/>
        <end position="147"/>
    </location>
</feature>
<feature type="transmembrane region" description="Helical" evidence="2">
    <location>
        <begin position="50"/>
        <end position="72"/>
    </location>
</feature>
<feature type="transmembrane region" description="Helical" evidence="2">
    <location>
        <begin position="12"/>
        <end position="38"/>
    </location>
</feature>
<proteinExistence type="predicted"/>
<feature type="compositionally biased region" description="Polar residues" evidence="1">
    <location>
        <begin position="236"/>
        <end position="245"/>
    </location>
</feature>
<feature type="region of interest" description="Disordered" evidence="1">
    <location>
        <begin position="162"/>
        <end position="185"/>
    </location>
</feature>
<accession>A0A9P6HQW5</accession>
<feature type="transmembrane region" description="Helical" evidence="2">
    <location>
        <begin position="84"/>
        <end position="102"/>
    </location>
</feature>
<dbReference type="AlphaFoldDB" id="A0A9P6HQW5"/>
<protein>
    <submittedName>
        <fullName evidence="3">Uncharacterized protein</fullName>
    </submittedName>
</protein>
<dbReference type="OrthoDB" id="3065653at2759"/>
<name>A0A9P6HQW5_9AGAM</name>
<feature type="region of interest" description="Disordered" evidence="1">
    <location>
        <begin position="228"/>
        <end position="256"/>
    </location>
</feature>
<keyword evidence="2" id="KW-0812">Transmembrane</keyword>
<feature type="compositionally biased region" description="Low complexity" evidence="1">
    <location>
        <begin position="170"/>
        <end position="185"/>
    </location>
</feature>
<keyword evidence="4" id="KW-1185">Reference proteome</keyword>
<evidence type="ECO:0000256" key="2">
    <source>
        <dbReference type="SAM" id="Phobius"/>
    </source>
</evidence>
<evidence type="ECO:0000256" key="1">
    <source>
        <dbReference type="SAM" id="MobiDB-lite"/>
    </source>
</evidence>
<dbReference type="EMBL" id="WIUZ02000001">
    <property type="protein sequence ID" value="KAF9792756.1"/>
    <property type="molecule type" value="Genomic_DNA"/>
</dbReference>
<sequence length="256" mass="28129">MDQKPPISPLFLKLRACAFGIILLLSFTWMTLLCVVAYTRFSLSSQPEQTFIVVLLLINLLTVVLLPVMLLLRFRAWLDAVRMLSLLTCHIGIAVAYTIWVPNMPCSSSNGDETGVCELVNTYTLIGTWIIPVLLIVYCCCLALMVYRRKRRFAAEAFGSKQSTSSPSLVSDSQTSTTATAQSSVSQKPNLIITVPPPRSHLSHIPPSLAPSTPSIYSSRTSVYAGVADPEPKSAWSDNTRSSRLSKPAPNWAFAF</sequence>
<evidence type="ECO:0000313" key="3">
    <source>
        <dbReference type="EMBL" id="KAF9792756.1"/>
    </source>
</evidence>
<keyword evidence="2" id="KW-0472">Membrane</keyword>
<evidence type="ECO:0000313" key="4">
    <source>
        <dbReference type="Proteomes" id="UP000736335"/>
    </source>
</evidence>
<reference evidence="3" key="2">
    <citation type="submission" date="2020-11" db="EMBL/GenBank/DDBJ databases">
        <authorList>
            <consortium name="DOE Joint Genome Institute"/>
            <person name="Kuo A."/>
            <person name="Miyauchi S."/>
            <person name="Kiss E."/>
            <person name="Drula E."/>
            <person name="Kohler A."/>
            <person name="Sanchez-Garcia M."/>
            <person name="Andreopoulos B."/>
            <person name="Barry K.W."/>
            <person name="Bonito G."/>
            <person name="Buee M."/>
            <person name="Carver A."/>
            <person name="Chen C."/>
            <person name="Cichocki N."/>
            <person name="Clum A."/>
            <person name="Culley D."/>
            <person name="Crous P.W."/>
            <person name="Fauchery L."/>
            <person name="Girlanda M."/>
            <person name="Hayes R."/>
            <person name="Keri Z."/>
            <person name="Labutti K."/>
            <person name="Lipzen A."/>
            <person name="Lombard V."/>
            <person name="Magnuson J."/>
            <person name="Maillard F."/>
            <person name="Morin E."/>
            <person name="Murat C."/>
            <person name="Nolan M."/>
            <person name="Ohm R."/>
            <person name="Pangilinan J."/>
            <person name="Pereira M."/>
            <person name="Perotto S."/>
            <person name="Peter M."/>
            <person name="Riley R."/>
            <person name="Sitrit Y."/>
            <person name="Stielow B."/>
            <person name="Szollosi G."/>
            <person name="Zifcakova L."/>
            <person name="Stursova M."/>
            <person name="Spatafora J.W."/>
            <person name="Tedersoo L."/>
            <person name="Vaario L.-M."/>
            <person name="Yamada A."/>
            <person name="Yan M."/>
            <person name="Wang P."/>
            <person name="Xu J."/>
            <person name="Bruns T."/>
            <person name="Baldrian P."/>
            <person name="Vilgalys R."/>
            <person name="Henrissat B."/>
            <person name="Grigoriev I.V."/>
            <person name="Hibbett D."/>
            <person name="Nagy L.G."/>
            <person name="Martin F.M."/>
        </authorList>
    </citation>
    <scope>NUCLEOTIDE SEQUENCE</scope>
    <source>
        <strain evidence="3">UH-Tt-Lm1</strain>
    </source>
</reference>
<dbReference type="Proteomes" id="UP000736335">
    <property type="component" value="Unassembled WGS sequence"/>
</dbReference>
<organism evidence="3 4">
    <name type="scientific">Thelephora terrestris</name>
    <dbReference type="NCBI Taxonomy" id="56493"/>
    <lineage>
        <taxon>Eukaryota</taxon>
        <taxon>Fungi</taxon>
        <taxon>Dikarya</taxon>
        <taxon>Basidiomycota</taxon>
        <taxon>Agaricomycotina</taxon>
        <taxon>Agaricomycetes</taxon>
        <taxon>Thelephorales</taxon>
        <taxon>Thelephoraceae</taxon>
        <taxon>Thelephora</taxon>
    </lineage>
</organism>
<comment type="caution">
    <text evidence="3">The sequence shown here is derived from an EMBL/GenBank/DDBJ whole genome shotgun (WGS) entry which is preliminary data.</text>
</comment>
<gene>
    <name evidence="3" type="ORF">BJ322DRAFT_1031221</name>
</gene>